<dbReference type="AlphaFoldDB" id="A0A8J8SWH8"/>
<keyword evidence="2" id="KW-1185">Reference proteome</keyword>
<sequence length="104" mass="11884">MTGGDFFRTGLSEITELFQSQSCTKSEPPLSRLGPLIVRRHLRLKREGELTTGYASIRYIEFCNWIMSVMVGIRPTDDALTLVFSIILTEGHQHLYTLNYKVCN</sequence>
<dbReference type="Proteomes" id="UP000785679">
    <property type="component" value="Unassembled WGS sequence"/>
</dbReference>
<comment type="caution">
    <text evidence="1">The sequence shown here is derived from an EMBL/GenBank/DDBJ whole genome shotgun (WGS) entry which is preliminary data.</text>
</comment>
<name>A0A8J8SWH8_HALGN</name>
<gene>
    <name evidence="1" type="ORF">FGO68_gene10982</name>
</gene>
<evidence type="ECO:0000313" key="1">
    <source>
        <dbReference type="EMBL" id="TNV73427.1"/>
    </source>
</evidence>
<proteinExistence type="predicted"/>
<evidence type="ECO:0000313" key="2">
    <source>
        <dbReference type="Proteomes" id="UP000785679"/>
    </source>
</evidence>
<reference evidence="1" key="1">
    <citation type="submission" date="2019-06" db="EMBL/GenBank/DDBJ databases">
        <authorList>
            <person name="Zheng W."/>
        </authorList>
    </citation>
    <scope>NUCLEOTIDE SEQUENCE</scope>
    <source>
        <strain evidence="1">QDHG01</strain>
    </source>
</reference>
<organism evidence="1 2">
    <name type="scientific">Halteria grandinella</name>
    <dbReference type="NCBI Taxonomy" id="5974"/>
    <lineage>
        <taxon>Eukaryota</taxon>
        <taxon>Sar</taxon>
        <taxon>Alveolata</taxon>
        <taxon>Ciliophora</taxon>
        <taxon>Intramacronucleata</taxon>
        <taxon>Spirotrichea</taxon>
        <taxon>Stichotrichia</taxon>
        <taxon>Sporadotrichida</taxon>
        <taxon>Halteriidae</taxon>
        <taxon>Halteria</taxon>
    </lineage>
</organism>
<protein>
    <submittedName>
        <fullName evidence="1">Uncharacterized protein</fullName>
    </submittedName>
</protein>
<dbReference type="EMBL" id="RRYP01018899">
    <property type="protein sequence ID" value="TNV73427.1"/>
    <property type="molecule type" value="Genomic_DNA"/>
</dbReference>
<accession>A0A8J8SWH8</accession>